<evidence type="ECO:0000256" key="7">
    <source>
        <dbReference type="ARBA" id="ARBA00022737"/>
    </source>
</evidence>
<dbReference type="GO" id="GO:0034332">
    <property type="term" value="P:adherens junction organization"/>
    <property type="evidence" value="ECO:0007669"/>
    <property type="project" value="TreeGrafter"/>
</dbReference>
<evidence type="ECO:0000256" key="3">
    <source>
        <dbReference type="ARBA" id="ARBA00022475"/>
    </source>
</evidence>
<dbReference type="PANTHER" id="PTHR24027">
    <property type="entry name" value="CADHERIN-23"/>
    <property type="match status" value="1"/>
</dbReference>
<organism evidence="19 20">
    <name type="scientific">Liparis tanakae</name>
    <name type="common">Tanaka's snailfish</name>
    <dbReference type="NCBI Taxonomy" id="230148"/>
    <lineage>
        <taxon>Eukaryota</taxon>
        <taxon>Metazoa</taxon>
        <taxon>Chordata</taxon>
        <taxon>Craniata</taxon>
        <taxon>Vertebrata</taxon>
        <taxon>Euteleostomi</taxon>
        <taxon>Actinopterygii</taxon>
        <taxon>Neopterygii</taxon>
        <taxon>Teleostei</taxon>
        <taxon>Neoteleostei</taxon>
        <taxon>Acanthomorphata</taxon>
        <taxon>Eupercaria</taxon>
        <taxon>Perciformes</taxon>
        <taxon>Cottioidei</taxon>
        <taxon>Cottales</taxon>
        <taxon>Liparidae</taxon>
        <taxon>Liparis</taxon>
    </lineage>
</organism>
<dbReference type="InterPro" id="IPR027397">
    <property type="entry name" value="Catenin-bd_sf"/>
</dbReference>
<dbReference type="InterPro" id="IPR039808">
    <property type="entry name" value="Cadherin"/>
</dbReference>
<gene>
    <name evidence="19" type="primary">CDH11_0</name>
    <name evidence="19" type="ORF">EYF80_039682</name>
</gene>
<keyword evidence="8 14" id="KW-0106">Calcium</keyword>
<dbReference type="CDD" id="cd11304">
    <property type="entry name" value="Cadherin_repeat"/>
    <property type="match status" value="2"/>
</dbReference>
<dbReference type="GO" id="GO:0045296">
    <property type="term" value="F:cadherin binding"/>
    <property type="evidence" value="ECO:0007669"/>
    <property type="project" value="TreeGrafter"/>
</dbReference>
<evidence type="ECO:0000313" key="19">
    <source>
        <dbReference type="EMBL" id="TNN50139.1"/>
    </source>
</evidence>
<evidence type="ECO:0000256" key="8">
    <source>
        <dbReference type="ARBA" id="ARBA00022837"/>
    </source>
</evidence>
<dbReference type="GO" id="GO:0000902">
    <property type="term" value="P:cell morphogenesis"/>
    <property type="evidence" value="ECO:0007669"/>
    <property type="project" value="TreeGrafter"/>
</dbReference>
<evidence type="ECO:0000256" key="13">
    <source>
        <dbReference type="ARBA" id="ARBA00023180"/>
    </source>
</evidence>
<keyword evidence="6" id="KW-0732">Signal</keyword>
<dbReference type="GO" id="GO:0005509">
    <property type="term" value="F:calcium ion binding"/>
    <property type="evidence" value="ECO:0007669"/>
    <property type="project" value="UniProtKB-UniRule"/>
</dbReference>
<evidence type="ECO:0000256" key="6">
    <source>
        <dbReference type="ARBA" id="ARBA00022729"/>
    </source>
</evidence>
<keyword evidence="9 15" id="KW-0130">Cell adhesion</keyword>
<evidence type="ECO:0000256" key="14">
    <source>
        <dbReference type="PROSITE-ProRule" id="PRU00043"/>
    </source>
</evidence>
<dbReference type="SUPFAM" id="SSF49313">
    <property type="entry name" value="Cadherin-like"/>
    <property type="match status" value="1"/>
</dbReference>
<evidence type="ECO:0000256" key="17">
    <source>
        <dbReference type="SAM" id="Phobius"/>
    </source>
</evidence>
<comment type="caution">
    <text evidence="19">The sequence shown here is derived from an EMBL/GenBank/DDBJ whole genome shotgun (WGS) entry which is preliminary data.</text>
</comment>
<dbReference type="FunFam" id="4.10.900.10:FF:000001">
    <property type="entry name" value="Cadherin 2"/>
    <property type="match status" value="1"/>
</dbReference>
<dbReference type="GO" id="GO:0005912">
    <property type="term" value="C:adherens junction"/>
    <property type="evidence" value="ECO:0007669"/>
    <property type="project" value="UniProtKB-SubCell"/>
</dbReference>
<dbReference type="PRINTS" id="PR00205">
    <property type="entry name" value="CADHERIN"/>
</dbReference>
<evidence type="ECO:0000256" key="12">
    <source>
        <dbReference type="ARBA" id="ARBA00023136"/>
    </source>
</evidence>
<accession>A0A4Z2G9D4</accession>
<keyword evidence="4 15" id="KW-0812">Transmembrane</keyword>
<dbReference type="Gene3D" id="2.60.40.60">
    <property type="entry name" value="Cadherins"/>
    <property type="match status" value="1"/>
</dbReference>
<dbReference type="GO" id="GO:0002009">
    <property type="term" value="P:morphogenesis of an epithelium"/>
    <property type="evidence" value="ECO:0007669"/>
    <property type="project" value="UniProtKB-ARBA"/>
</dbReference>
<dbReference type="GO" id="GO:0016339">
    <property type="term" value="P:calcium-dependent cell-cell adhesion via plasma membrane cell adhesion molecules"/>
    <property type="evidence" value="ECO:0007669"/>
    <property type="project" value="TreeGrafter"/>
</dbReference>
<keyword evidence="5" id="KW-0479">Metal-binding</keyword>
<keyword evidence="10" id="KW-0965">Cell junction</keyword>
<evidence type="ECO:0000256" key="11">
    <source>
        <dbReference type="ARBA" id="ARBA00022989"/>
    </source>
</evidence>
<dbReference type="InterPro" id="IPR002126">
    <property type="entry name" value="Cadherin-like_dom"/>
</dbReference>
<keyword evidence="12 17" id="KW-0472">Membrane</keyword>
<dbReference type="GO" id="GO:0044331">
    <property type="term" value="P:cell-cell adhesion mediated by cadherin"/>
    <property type="evidence" value="ECO:0007669"/>
    <property type="project" value="TreeGrafter"/>
</dbReference>
<comment type="subcellular location">
    <subcellularLocation>
        <location evidence="2">Cell junction</location>
        <location evidence="2">Adherens junction</location>
    </subcellularLocation>
    <subcellularLocation>
        <location evidence="1 15">Cell membrane</location>
        <topology evidence="1 15">Single-pass type I membrane protein</topology>
    </subcellularLocation>
</comment>
<proteinExistence type="predicted"/>
<sequence length="392" mass="43487">MVSGTKVVVTRPVDFETKRSYTLKVEGSNPYIDPQYIAWGPYRDQATIKISVEDADEPPAFVAPSYTFEVAENAPEGTQVGRVHAKDTDVANNPVRYMIPLYTDIEQFFSVNTDDGMITTTRPLDREAQAWHNISVSATEIVKNRGNVYDFRFYRERWPFISDNGFPALSSTSTLTIRVCSCDSRDVILSCNVEPYVLPAGLSTGALISILACIVILLAIVVLFVALRRQKKEPLIVFEEEDIRENIITYDDEGGGEEDTEAFDIATLQNPDGANGFLPRKDIKPELQFPIRPGSGGHTGANSVDVDDFIKTRIAEADGDPTAPPYDSIQIYGYEGRGSLAGSLSSLESVTTESDLDYDYLQSWGPRFKKLADLYGTKDCFVDDDDDDDEDS</sequence>
<feature type="transmembrane region" description="Helical" evidence="17">
    <location>
        <begin position="206"/>
        <end position="227"/>
    </location>
</feature>
<dbReference type="OrthoDB" id="8188793at2759"/>
<dbReference type="AlphaFoldDB" id="A0A4Z2G9D4"/>
<keyword evidence="13" id="KW-0325">Glycoprotein</keyword>
<evidence type="ECO:0000259" key="18">
    <source>
        <dbReference type="PROSITE" id="PS50268"/>
    </source>
</evidence>
<dbReference type="InterPro" id="IPR000233">
    <property type="entry name" value="Cadherin_Y-type_LIR"/>
</dbReference>
<dbReference type="FunFam" id="2.60.40.60:FF:000123">
    <property type="entry name" value="Protocadherin beta 4"/>
    <property type="match status" value="1"/>
</dbReference>
<evidence type="ECO:0000256" key="9">
    <source>
        <dbReference type="ARBA" id="ARBA00022889"/>
    </source>
</evidence>
<keyword evidence="20" id="KW-1185">Reference proteome</keyword>
<dbReference type="PANTHER" id="PTHR24027:SF85">
    <property type="entry name" value="CADHERIN-11"/>
    <property type="match status" value="1"/>
</dbReference>
<name>A0A4Z2G9D4_9TELE</name>
<evidence type="ECO:0000256" key="15">
    <source>
        <dbReference type="RuleBase" id="RU003318"/>
    </source>
</evidence>
<keyword evidence="11 17" id="KW-1133">Transmembrane helix</keyword>
<evidence type="ECO:0000256" key="2">
    <source>
        <dbReference type="ARBA" id="ARBA00004536"/>
    </source>
</evidence>
<dbReference type="SMART" id="SM00112">
    <property type="entry name" value="CA"/>
    <property type="match status" value="1"/>
</dbReference>
<dbReference type="GO" id="GO:0016477">
    <property type="term" value="P:cell migration"/>
    <property type="evidence" value="ECO:0007669"/>
    <property type="project" value="TreeGrafter"/>
</dbReference>
<dbReference type="Pfam" id="PF00028">
    <property type="entry name" value="Cadherin"/>
    <property type="match status" value="1"/>
</dbReference>
<evidence type="ECO:0000256" key="16">
    <source>
        <dbReference type="RuleBase" id="RU004357"/>
    </source>
</evidence>
<evidence type="ECO:0000256" key="10">
    <source>
        <dbReference type="ARBA" id="ARBA00022949"/>
    </source>
</evidence>
<evidence type="ECO:0000313" key="20">
    <source>
        <dbReference type="Proteomes" id="UP000314294"/>
    </source>
</evidence>
<reference evidence="19 20" key="1">
    <citation type="submission" date="2019-03" db="EMBL/GenBank/DDBJ databases">
        <title>First draft genome of Liparis tanakae, snailfish: a comprehensive survey of snailfish specific genes.</title>
        <authorList>
            <person name="Kim W."/>
            <person name="Song I."/>
            <person name="Jeong J.-H."/>
            <person name="Kim D."/>
            <person name="Kim S."/>
            <person name="Ryu S."/>
            <person name="Song J.Y."/>
            <person name="Lee S.K."/>
        </authorList>
    </citation>
    <scope>NUCLEOTIDE SEQUENCE [LARGE SCALE GENOMIC DNA]</scope>
    <source>
        <tissue evidence="19">Muscle</tissue>
    </source>
</reference>
<dbReference type="GO" id="GO:0007156">
    <property type="term" value="P:homophilic cell adhesion via plasma membrane adhesion molecules"/>
    <property type="evidence" value="ECO:0007669"/>
    <property type="project" value="InterPro"/>
</dbReference>
<evidence type="ECO:0000256" key="1">
    <source>
        <dbReference type="ARBA" id="ARBA00004251"/>
    </source>
</evidence>
<feature type="domain" description="Cadherin" evidence="18">
    <location>
        <begin position="62"/>
        <end position="197"/>
    </location>
</feature>
<feature type="domain" description="Cadherin" evidence="18">
    <location>
        <begin position="7"/>
        <end position="61"/>
    </location>
</feature>
<dbReference type="PROSITE" id="PS50268">
    <property type="entry name" value="CADHERIN_2"/>
    <property type="match status" value="2"/>
</dbReference>
<dbReference type="GO" id="GO:0008013">
    <property type="term" value="F:beta-catenin binding"/>
    <property type="evidence" value="ECO:0007669"/>
    <property type="project" value="TreeGrafter"/>
</dbReference>
<keyword evidence="7" id="KW-0677">Repeat</keyword>
<comment type="function">
    <text evidence="16">Cadherins are calcium-dependent cell adhesion proteins.</text>
</comment>
<dbReference type="Proteomes" id="UP000314294">
    <property type="component" value="Unassembled WGS sequence"/>
</dbReference>
<protein>
    <submittedName>
        <fullName evidence="19">Cadherin-11</fullName>
    </submittedName>
</protein>
<dbReference type="GO" id="GO:0016342">
    <property type="term" value="C:catenin complex"/>
    <property type="evidence" value="ECO:0007669"/>
    <property type="project" value="TreeGrafter"/>
</dbReference>
<dbReference type="Pfam" id="PF01049">
    <property type="entry name" value="CADH_Y-type_LIR"/>
    <property type="match status" value="1"/>
</dbReference>
<dbReference type="EMBL" id="SRLO01000630">
    <property type="protein sequence ID" value="TNN50139.1"/>
    <property type="molecule type" value="Genomic_DNA"/>
</dbReference>
<dbReference type="GO" id="GO:0007043">
    <property type="term" value="P:cell-cell junction assembly"/>
    <property type="evidence" value="ECO:0007669"/>
    <property type="project" value="TreeGrafter"/>
</dbReference>
<evidence type="ECO:0000256" key="4">
    <source>
        <dbReference type="ARBA" id="ARBA00022692"/>
    </source>
</evidence>
<dbReference type="Gene3D" id="4.10.900.10">
    <property type="entry name" value="TCF3-CBD (Catenin binding domain)"/>
    <property type="match status" value="1"/>
</dbReference>
<keyword evidence="3" id="KW-1003">Cell membrane</keyword>
<dbReference type="InterPro" id="IPR015919">
    <property type="entry name" value="Cadherin-like_sf"/>
</dbReference>
<evidence type="ECO:0000256" key="5">
    <source>
        <dbReference type="ARBA" id="ARBA00022723"/>
    </source>
</evidence>